<proteinExistence type="predicted"/>
<protein>
    <submittedName>
        <fullName evidence="1">Uncharacterized protein</fullName>
    </submittedName>
</protein>
<evidence type="ECO:0000313" key="1">
    <source>
        <dbReference type="EMBL" id="KAJ1938430.1"/>
    </source>
</evidence>
<sequence>MQRLLEEIEQHKQVQVQIGEGIVVQDTEDGLKEISHTMQRLAQDLHVVKMTLKGDRERVDAAKTHVTSDVKLAEKAANLVAHATDNGSWSQGGLTPMQMASRQRAMLAMRGKPGEVPSVLSLLQQGLDKDGASAMATAAAIAAGKPGDAMATSPEEAVRRIRISGVHSKIPSEFYWAWLTRVMSAAEVLADRLDQLEHHMAVSLGAADAQAGMQQQQQMQMQQRPTPKAVSDVIQYQNDSLIAIASKLATVDEEVRRLKRTLGIKESA</sequence>
<accession>A0ACC1J5E5</accession>
<keyword evidence="2" id="KW-1185">Reference proteome</keyword>
<dbReference type="Proteomes" id="UP001150603">
    <property type="component" value="Unassembled WGS sequence"/>
</dbReference>
<name>A0ACC1J5E5_9FUNG</name>
<evidence type="ECO:0000313" key="2">
    <source>
        <dbReference type="Proteomes" id="UP001150603"/>
    </source>
</evidence>
<reference evidence="1" key="1">
    <citation type="submission" date="2022-07" db="EMBL/GenBank/DDBJ databases">
        <title>Phylogenomic reconstructions and comparative analyses of Kickxellomycotina fungi.</title>
        <authorList>
            <person name="Reynolds N.K."/>
            <person name="Stajich J.E."/>
            <person name="Barry K."/>
            <person name="Grigoriev I.V."/>
            <person name="Crous P."/>
            <person name="Smith M.E."/>
        </authorList>
    </citation>
    <scope>NUCLEOTIDE SEQUENCE</scope>
    <source>
        <strain evidence="1">NRRL 5244</strain>
    </source>
</reference>
<gene>
    <name evidence="1" type="ORF">FBU59_004439</name>
</gene>
<comment type="caution">
    <text evidence="1">The sequence shown here is derived from an EMBL/GenBank/DDBJ whole genome shotgun (WGS) entry which is preliminary data.</text>
</comment>
<organism evidence="1 2">
    <name type="scientific">Linderina macrospora</name>
    <dbReference type="NCBI Taxonomy" id="4868"/>
    <lineage>
        <taxon>Eukaryota</taxon>
        <taxon>Fungi</taxon>
        <taxon>Fungi incertae sedis</taxon>
        <taxon>Zoopagomycota</taxon>
        <taxon>Kickxellomycotina</taxon>
        <taxon>Kickxellomycetes</taxon>
        <taxon>Kickxellales</taxon>
        <taxon>Kickxellaceae</taxon>
        <taxon>Linderina</taxon>
    </lineage>
</organism>
<dbReference type="EMBL" id="JANBPW010003177">
    <property type="protein sequence ID" value="KAJ1938430.1"/>
    <property type="molecule type" value="Genomic_DNA"/>
</dbReference>